<reference evidence="2 3" key="1">
    <citation type="submission" date="2019-08" db="EMBL/GenBank/DDBJ databases">
        <authorList>
            <person name="Herpell B J."/>
        </authorList>
    </citation>
    <scope>NUCLEOTIDE SEQUENCE [LARGE SCALE GENOMIC DNA]</scope>
    <source>
        <strain evidence="3">Msb3</strain>
    </source>
</reference>
<evidence type="ECO:0000313" key="3">
    <source>
        <dbReference type="Proteomes" id="UP000325811"/>
    </source>
</evidence>
<protein>
    <submittedName>
        <fullName evidence="2">Uncharacterized protein</fullName>
    </submittedName>
</protein>
<evidence type="ECO:0000256" key="1">
    <source>
        <dbReference type="SAM" id="MobiDB-lite"/>
    </source>
</evidence>
<sequence length="111" mass="11834">MFANSAMPAVSPPLICPSVIIFIRFQIVCRSDPVANDSEGMRRAQRFLGGDGIGDASVRGSCDGLLSPPVRSHRYKPLSSCNNVTNCQAQVHNPQNVKPKSARAGAPLGRT</sequence>
<feature type="region of interest" description="Disordered" evidence="1">
    <location>
        <begin position="92"/>
        <end position="111"/>
    </location>
</feature>
<keyword evidence="3" id="KW-1185">Reference proteome</keyword>
<proteinExistence type="predicted"/>
<evidence type="ECO:0000313" key="2">
    <source>
        <dbReference type="EMBL" id="VVD33606.1"/>
    </source>
</evidence>
<dbReference type="Proteomes" id="UP000325811">
    <property type="component" value="Chromosome II"/>
</dbReference>
<accession>A0A5Q4Z3J3</accession>
<organism evidence="2 3">
    <name type="scientific">Paraburkholderia dioscoreae</name>
    <dbReference type="NCBI Taxonomy" id="2604047"/>
    <lineage>
        <taxon>Bacteria</taxon>
        <taxon>Pseudomonadati</taxon>
        <taxon>Pseudomonadota</taxon>
        <taxon>Betaproteobacteria</taxon>
        <taxon>Burkholderiales</taxon>
        <taxon>Burkholderiaceae</taxon>
        <taxon>Paraburkholderia</taxon>
    </lineage>
</organism>
<dbReference type="AlphaFoldDB" id="A0A5Q4Z3J3"/>
<dbReference type="EMBL" id="LR699554">
    <property type="protein sequence ID" value="VVD33606.1"/>
    <property type="molecule type" value="Genomic_DNA"/>
</dbReference>
<dbReference type="KEGG" id="pdio:PDMSB3_2322.1"/>
<name>A0A5Q4Z3J3_9BURK</name>
<gene>
    <name evidence="2" type="ORF">PDMSB3_2322</name>
</gene>